<reference evidence="2" key="1">
    <citation type="journal article" date="2011" name="PLoS Biol.">
        <title>Gene gain and loss during evolution of obligate parasitism in the white rust pathogen of Arabidopsis thaliana.</title>
        <authorList>
            <person name="Kemen E."/>
            <person name="Gardiner A."/>
            <person name="Schultz-Larsen T."/>
            <person name="Kemen A.C."/>
            <person name="Balmuth A.L."/>
            <person name="Robert-Seilaniantz A."/>
            <person name="Bailey K."/>
            <person name="Holub E."/>
            <person name="Studholme D.J."/>
            <person name="Maclean D."/>
            <person name="Jones J.D."/>
        </authorList>
    </citation>
    <scope>NUCLEOTIDE SEQUENCE</scope>
</reference>
<accession>F0X200</accession>
<proteinExistence type="predicted"/>
<name>F0X200_9STRA</name>
<gene>
    <name evidence="2" type="primary">AlNc14C752G12484</name>
    <name evidence="2" type="ORF">ALNC14_140030</name>
</gene>
<organism evidence="2">
    <name type="scientific">Albugo laibachii Nc14</name>
    <dbReference type="NCBI Taxonomy" id="890382"/>
    <lineage>
        <taxon>Eukaryota</taxon>
        <taxon>Sar</taxon>
        <taxon>Stramenopiles</taxon>
        <taxon>Oomycota</taxon>
        <taxon>Peronosporomycetes</taxon>
        <taxon>Albuginales</taxon>
        <taxon>Albuginaceae</taxon>
        <taxon>Albugo</taxon>
    </lineage>
</organism>
<dbReference type="AlphaFoldDB" id="F0X200"/>
<protein>
    <submittedName>
        <fullName evidence="2">AlNc14C752G12484 protein</fullName>
    </submittedName>
</protein>
<reference evidence="2" key="2">
    <citation type="submission" date="2011-02" db="EMBL/GenBank/DDBJ databases">
        <authorList>
            <person name="MacLean D."/>
        </authorList>
    </citation>
    <scope>NUCLEOTIDE SEQUENCE</scope>
</reference>
<sequence>MHAMLLETKLPFERWSDIEMTLQANLGTSKSLAHACEILGCNEVFVVVVNMKNIEDDMESLNTLLQRMHREADDINQKRRLPSANT</sequence>
<evidence type="ECO:0000256" key="1">
    <source>
        <dbReference type="SAM" id="Coils"/>
    </source>
</evidence>
<feature type="coiled-coil region" evidence="1">
    <location>
        <begin position="51"/>
        <end position="78"/>
    </location>
</feature>
<keyword evidence="1" id="KW-0175">Coiled coil</keyword>
<dbReference type="HOGENOM" id="CLU_2502619_0_0_1"/>
<dbReference type="EMBL" id="FR824701">
    <property type="protein sequence ID" value="CCA27859.1"/>
    <property type="molecule type" value="Genomic_DNA"/>
</dbReference>
<evidence type="ECO:0000313" key="2">
    <source>
        <dbReference type="EMBL" id="CCA27859.1"/>
    </source>
</evidence>